<evidence type="ECO:0000313" key="2">
    <source>
        <dbReference type="EMBL" id="GAA4485119.1"/>
    </source>
</evidence>
<sequence length="52" mass="5907">MGDHEELWDACSARRDRCRDEATLTLSSDKKALQYRDGGGPVPYHHPGDHQQ</sequence>
<evidence type="ECO:0000313" key="3">
    <source>
        <dbReference type="Proteomes" id="UP001500503"/>
    </source>
</evidence>
<dbReference type="Proteomes" id="UP001500503">
    <property type="component" value="Unassembled WGS sequence"/>
</dbReference>
<reference evidence="3" key="1">
    <citation type="journal article" date="2019" name="Int. J. Syst. Evol. Microbiol.">
        <title>The Global Catalogue of Microorganisms (GCM) 10K type strain sequencing project: providing services to taxonomists for standard genome sequencing and annotation.</title>
        <authorList>
            <consortium name="The Broad Institute Genomics Platform"/>
            <consortium name="The Broad Institute Genome Sequencing Center for Infectious Disease"/>
            <person name="Wu L."/>
            <person name="Ma J."/>
        </authorList>
    </citation>
    <scope>NUCLEOTIDE SEQUENCE [LARGE SCALE GENOMIC DNA]</scope>
    <source>
        <strain evidence="3">JCM 17933</strain>
    </source>
</reference>
<protein>
    <submittedName>
        <fullName evidence="2">Uncharacterized protein</fullName>
    </submittedName>
</protein>
<dbReference type="EMBL" id="BAABHF010000009">
    <property type="protein sequence ID" value="GAA4485119.1"/>
    <property type="molecule type" value="Genomic_DNA"/>
</dbReference>
<comment type="caution">
    <text evidence="2">The sequence shown here is derived from an EMBL/GenBank/DDBJ whole genome shotgun (WGS) entry which is preliminary data.</text>
</comment>
<organism evidence="2 3">
    <name type="scientific">Actinoallomurus oryzae</name>
    <dbReference type="NCBI Taxonomy" id="502180"/>
    <lineage>
        <taxon>Bacteria</taxon>
        <taxon>Bacillati</taxon>
        <taxon>Actinomycetota</taxon>
        <taxon>Actinomycetes</taxon>
        <taxon>Streptosporangiales</taxon>
        <taxon>Thermomonosporaceae</taxon>
        <taxon>Actinoallomurus</taxon>
    </lineage>
</organism>
<proteinExistence type="predicted"/>
<name>A0ABP8PEW4_9ACTN</name>
<gene>
    <name evidence="2" type="ORF">GCM10023191_009220</name>
</gene>
<evidence type="ECO:0000256" key="1">
    <source>
        <dbReference type="SAM" id="MobiDB-lite"/>
    </source>
</evidence>
<dbReference type="RefSeq" id="WP_345457849.1">
    <property type="nucleotide sequence ID" value="NZ_BAABHF010000009.1"/>
</dbReference>
<accession>A0ABP8PEW4</accession>
<feature type="region of interest" description="Disordered" evidence="1">
    <location>
        <begin position="29"/>
        <end position="52"/>
    </location>
</feature>
<keyword evidence="3" id="KW-1185">Reference proteome</keyword>